<sequence length="651" mass="75166">MYFYPRLFVVNGRSKSDIISYIIIFLITAWFITFELLFTFGCGTHVDAIWGSLAQTMKYCNGNSTFQAEQPMAISDLILDLVVFVFPFPAIWNLHLVTQRKLAVSSVFLFGNVIEVFLNASSILCFVWGPLKFCLQVANGWAESFDTLLDAYKRLGENLPLLQQYQSLFENSSDMRRVLSLMFNGILDFHLSALRLFKRRTWKHLFRSTWKDFQTRFQYIIDDLQNHKMLVESQANILQIRDSQIEREAARKAFADIKEEERKTKYFRVLNWLSATEVILDQEAAALARKEYPTTGNWILDNNIIKAWTHVRNTVAPLVWINGIPGAGKTILASRIVEERLNIDSTSTIFFYCKYQDQQKKTFLSIARSSLSQFLNKNFVASDDDFILNYLHEQCINSGQKFLTSMETSKELLRTCFGTVVQTYMIIDGLDECDKSERKIILPFFASLVEQDDRPGNTRVLIVSQDEEDIRRHLRSATVLRLNESHNKADIEAYTMRWLEKIMLKFKISTPTEEHIKTAVCNGSDGMFLFAKLVLTNLYDQVSLADLYQELQPDTFPEGFEQAYSRIVHRIYNNPIAGERQITQRLLGWIVSVKRPLKWYEIQGAISIDLDSQSIDFDSRQLCVHIKDLCGSLIDVLPGGQVQLVHETAKK</sequence>
<reference evidence="6 7" key="1">
    <citation type="submission" date="2020-03" db="EMBL/GenBank/DDBJ databases">
        <title>Draft Genome Sequence of Cudoniella acicularis.</title>
        <authorList>
            <person name="Buettner E."/>
            <person name="Kellner H."/>
        </authorList>
    </citation>
    <scope>NUCLEOTIDE SEQUENCE [LARGE SCALE GENOMIC DNA]</scope>
    <source>
        <strain evidence="6 7">DSM 108380</strain>
    </source>
</reference>
<keyword evidence="1" id="KW-0677">Repeat</keyword>
<feature type="transmembrane region" description="Helical" evidence="2">
    <location>
        <begin position="21"/>
        <end position="40"/>
    </location>
</feature>
<evidence type="ECO:0000256" key="2">
    <source>
        <dbReference type="SAM" id="Phobius"/>
    </source>
</evidence>
<dbReference type="SUPFAM" id="SSF52540">
    <property type="entry name" value="P-loop containing nucleoside triphosphate hydrolases"/>
    <property type="match status" value="1"/>
</dbReference>
<dbReference type="PANTHER" id="PTHR10039">
    <property type="entry name" value="AMELOGENIN"/>
    <property type="match status" value="1"/>
</dbReference>
<evidence type="ECO:0000313" key="6">
    <source>
        <dbReference type="EMBL" id="KAF4628757.1"/>
    </source>
</evidence>
<evidence type="ECO:0000259" key="4">
    <source>
        <dbReference type="Pfam" id="PF24809"/>
    </source>
</evidence>
<dbReference type="PANTHER" id="PTHR10039:SF14">
    <property type="entry name" value="NACHT DOMAIN-CONTAINING PROTEIN"/>
    <property type="match status" value="1"/>
</dbReference>
<dbReference type="EMBL" id="JAAMPI010000766">
    <property type="protein sequence ID" value="KAF4628757.1"/>
    <property type="molecule type" value="Genomic_DNA"/>
</dbReference>
<keyword evidence="2" id="KW-1133">Transmembrane helix</keyword>
<gene>
    <name evidence="6" type="ORF">G7Y89_g9399</name>
</gene>
<dbReference type="InterPro" id="IPR056884">
    <property type="entry name" value="NPHP3-like_N"/>
</dbReference>
<dbReference type="OrthoDB" id="21416at2759"/>
<feature type="transmembrane region" description="Helical" evidence="2">
    <location>
        <begin position="107"/>
        <end position="129"/>
    </location>
</feature>
<evidence type="ECO:0008006" key="8">
    <source>
        <dbReference type="Google" id="ProtNLM"/>
    </source>
</evidence>
<comment type="caution">
    <text evidence="6">The sequence shown here is derived from an EMBL/GenBank/DDBJ whole genome shotgun (WGS) entry which is preliminary data.</text>
</comment>
<feature type="transmembrane region" description="Helical" evidence="2">
    <location>
        <begin position="77"/>
        <end position="95"/>
    </location>
</feature>
<dbReference type="Pfam" id="PF24809">
    <property type="entry name" value="DUF7708"/>
    <property type="match status" value="1"/>
</dbReference>
<feature type="domain" description="Nephrocystin 3-like N-terminal" evidence="5">
    <location>
        <begin position="295"/>
        <end position="464"/>
    </location>
</feature>
<dbReference type="Pfam" id="PF22939">
    <property type="entry name" value="WHD_GPIID"/>
    <property type="match status" value="1"/>
</dbReference>
<dbReference type="InterPro" id="IPR054471">
    <property type="entry name" value="GPIID_WHD"/>
</dbReference>
<dbReference type="AlphaFoldDB" id="A0A8H4RER7"/>
<dbReference type="Pfam" id="PF24883">
    <property type="entry name" value="NPHP3_N"/>
    <property type="match status" value="1"/>
</dbReference>
<dbReference type="Gene3D" id="3.40.50.300">
    <property type="entry name" value="P-loop containing nucleotide triphosphate hydrolases"/>
    <property type="match status" value="1"/>
</dbReference>
<feature type="domain" description="GPI inositol-deacylase winged helix" evidence="3">
    <location>
        <begin position="579"/>
        <end position="650"/>
    </location>
</feature>
<name>A0A8H4RER7_9HELO</name>
<keyword evidence="2" id="KW-0812">Transmembrane</keyword>
<evidence type="ECO:0000256" key="1">
    <source>
        <dbReference type="ARBA" id="ARBA00022737"/>
    </source>
</evidence>
<evidence type="ECO:0000259" key="3">
    <source>
        <dbReference type="Pfam" id="PF22939"/>
    </source>
</evidence>
<keyword evidence="7" id="KW-1185">Reference proteome</keyword>
<feature type="domain" description="DUF7708" evidence="4">
    <location>
        <begin position="105"/>
        <end position="238"/>
    </location>
</feature>
<evidence type="ECO:0000259" key="5">
    <source>
        <dbReference type="Pfam" id="PF24883"/>
    </source>
</evidence>
<keyword evidence="2" id="KW-0472">Membrane</keyword>
<evidence type="ECO:0000313" key="7">
    <source>
        <dbReference type="Proteomes" id="UP000566819"/>
    </source>
</evidence>
<dbReference type="Proteomes" id="UP000566819">
    <property type="component" value="Unassembled WGS sequence"/>
</dbReference>
<protein>
    <recommendedName>
        <fullName evidence="8">NACHT domain-containing protein</fullName>
    </recommendedName>
</protein>
<dbReference type="InterPro" id="IPR056125">
    <property type="entry name" value="DUF7708"/>
</dbReference>
<organism evidence="6 7">
    <name type="scientific">Cudoniella acicularis</name>
    <dbReference type="NCBI Taxonomy" id="354080"/>
    <lineage>
        <taxon>Eukaryota</taxon>
        <taxon>Fungi</taxon>
        <taxon>Dikarya</taxon>
        <taxon>Ascomycota</taxon>
        <taxon>Pezizomycotina</taxon>
        <taxon>Leotiomycetes</taxon>
        <taxon>Helotiales</taxon>
        <taxon>Tricladiaceae</taxon>
        <taxon>Cudoniella</taxon>
    </lineage>
</organism>
<accession>A0A8H4RER7</accession>
<dbReference type="InterPro" id="IPR027417">
    <property type="entry name" value="P-loop_NTPase"/>
</dbReference>
<proteinExistence type="predicted"/>